<feature type="binding site" evidence="2">
    <location>
        <begin position="173"/>
        <end position="180"/>
    </location>
    <ligand>
        <name>ATP</name>
        <dbReference type="ChEBI" id="CHEBI:30616"/>
    </ligand>
</feature>
<keyword evidence="2" id="KW-0547">Nucleotide-binding</keyword>
<evidence type="ECO:0000256" key="3">
    <source>
        <dbReference type="PIRSR" id="PIRSR640198-3"/>
    </source>
</evidence>
<dbReference type="PROSITE" id="PS51459">
    <property type="entry name" value="FIDO"/>
    <property type="match status" value="1"/>
</dbReference>
<accession>U4KN12</accession>
<evidence type="ECO:0000256" key="2">
    <source>
        <dbReference type="PIRSR" id="PIRSR640198-2"/>
    </source>
</evidence>
<dbReference type="AlphaFoldDB" id="U4KN12"/>
<dbReference type="HOGENOM" id="CLU_040460_3_2_14"/>
<evidence type="ECO:0000313" key="5">
    <source>
        <dbReference type="EMBL" id="CCV65591.1"/>
    </source>
</evidence>
<sequence>MEKGLLETEKKHLLNIIDDVKEEVKQKISKDFSIKYAHDAVSIEGKNSITLDEAYTLNLAKTLTNRSECEQKELLNHLKAYELVLNAVNQDKPMTEELLKDIHQVLLDGIMAGGLYRQVNVGLIGKTHQPPDHIKVYDRMKKYMARLDDFEGNAIELACYAHLGISKIHPFIDGNGRLARLVMNYYLMKHNYLPISISTDQRNAYFEALDLFKETKDMNPMVEFITSLLIKRYNEYNQAIENA</sequence>
<dbReference type="EMBL" id="FO681348">
    <property type="protein sequence ID" value="CCV65591.1"/>
    <property type="molecule type" value="Genomic_DNA"/>
</dbReference>
<dbReference type="Gene3D" id="1.10.3290.10">
    <property type="entry name" value="Fido-like domain"/>
    <property type="match status" value="1"/>
</dbReference>
<dbReference type="PANTHER" id="PTHR13504:SF38">
    <property type="entry name" value="FIDO DOMAIN-CONTAINING PROTEIN"/>
    <property type="match status" value="1"/>
</dbReference>
<feature type="site" description="Important for autoinhibition of adenylyltransferase activity" evidence="3">
    <location>
        <position position="44"/>
    </location>
</feature>
<dbReference type="SUPFAM" id="SSF140931">
    <property type="entry name" value="Fic-like"/>
    <property type="match status" value="1"/>
</dbReference>
<dbReference type="PANTHER" id="PTHR13504">
    <property type="entry name" value="FIDO DOMAIN-CONTAINING PROTEIN DDB_G0283145"/>
    <property type="match status" value="1"/>
</dbReference>
<name>U4KN12_9MOLU</name>
<dbReference type="GO" id="GO:0005524">
    <property type="term" value="F:ATP binding"/>
    <property type="evidence" value="ECO:0007669"/>
    <property type="project" value="UniProtKB-KW"/>
</dbReference>
<protein>
    <submittedName>
        <fullName evidence="5">Cell filamentation protein (Filamentation induced by cAMP protein Fic)</fullName>
    </submittedName>
</protein>
<dbReference type="KEGG" id="abra:BN85305700"/>
<evidence type="ECO:0000256" key="1">
    <source>
        <dbReference type="PIRSR" id="PIRSR640198-1"/>
    </source>
</evidence>
<dbReference type="InterPro" id="IPR003812">
    <property type="entry name" value="Fido"/>
</dbReference>
<dbReference type="InterPro" id="IPR036597">
    <property type="entry name" value="Fido-like_dom_sf"/>
</dbReference>
<feature type="domain" description="Fido" evidence="4">
    <location>
        <begin position="94"/>
        <end position="227"/>
    </location>
</feature>
<dbReference type="OrthoDB" id="9813719at2"/>
<reference evidence="5 6" key="1">
    <citation type="journal article" date="2013" name="J. Mol. Microbiol. Biotechnol.">
        <title>Analysis of the Complete Genomes of Acholeplasma brassicae , A. palmae and A. laidlawii and Their Comparison to the Obligate Parasites from ' Candidatus Phytoplasma'.</title>
        <authorList>
            <person name="Kube M."/>
            <person name="Siewert C."/>
            <person name="Migdoll A.M."/>
            <person name="Duduk B."/>
            <person name="Holz S."/>
            <person name="Rabus R."/>
            <person name="Seemuller E."/>
            <person name="Mitrovic J."/>
            <person name="Muller I."/>
            <person name="Buttner C."/>
            <person name="Reinhardt R."/>
        </authorList>
    </citation>
    <scope>NUCLEOTIDE SEQUENCE [LARGE SCALE GENOMIC DNA]</scope>
    <source>
        <strain evidence="6">0502</strain>
    </source>
</reference>
<keyword evidence="6" id="KW-1185">Reference proteome</keyword>
<dbReference type="STRING" id="61635.BN85305700"/>
<gene>
    <name evidence="5" type="ORF">BN85305700</name>
</gene>
<dbReference type="InterPro" id="IPR040198">
    <property type="entry name" value="Fido_containing"/>
</dbReference>
<dbReference type="Pfam" id="PF02661">
    <property type="entry name" value="Fic"/>
    <property type="match status" value="1"/>
</dbReference>
<feature type="active site" evidence="1">
    <location>
        <position position="169"/>
    </location>
</feature>
<keyword evidence="2" id="KW-0067">ATP-binding</keyword>
<dbReference type="Proteomes" id="UP000032737">
    <property type="component" value="Chromosome"/>
</dbReference>
<proteinExistence type="predicted"/>
<organism evidence="5 6">
    <name type="scientific">Acholeplasma brassicae</name>
    <dbReference type="NCBI Taxonomy" id="61635"/>
    <lineage>
        <taxon>Bacteria</taxon>
        <taxon>Bacillati</taxon>
        <taxon>Mycoplasmatota</taxon>
        <taxon>Mollicutes</taxon>
        <taxon>Acholeplasmatales</taxon>
        <taxon>Acholeplasmataceae</taxon>
        <taxon>Acholeplasma</taxon>
    </lineage>
</organism>
<evidence type="ECO:0000259" key="4">
    <source>
        <dbReference type="PROSITE" id="PS51459"/>
    </source>
</evidence>
<dbReference type="RefSeq" id="WP_030004451.1">
    <property type="nucleotide sequence ID" value="NC_022549.1"/>
</dbReference>
<evidence type="ECO:0000313" key="6">
    <source>
        <dbReference type="Proteomes" id="UP000032737"/>
    </source>
</evidence>